<keyword evidence="3" id="KW-1185">Reference proteome</keyword>
<dbReference type="SUPFAM" id="SSF54928">
    <property type="entry name" value="RNA-binding domain, RBD"/>
    <property type="match status" value="1"/>
</dbReference>
<evidence type="ECO:0000256" key="1">
    <source>
        <dbReference type="SAM" id="MobiDB-lite"/>
    </source>
</evidence>
<dbReference type="PANTHER" id="PTHR15608:SF0">
    <property type="entry name" value="HIV TAT-SPECIFIC FACTOR 1"/>
    <property type="match status" value="1"/>
</dbReference>
<evidence type="ECO:0000313" key="2">
    <source>
        <dbReference type="EMBL" id="KAA0190739.1"/>
    </source>
</evidence>
<feature type="region of interest" description="Disordered" evidence="1">
    <location>
        <begin position="74"/>
        <end position="173"/>
    </location>
</feature>
<proteinExistence type="predicted"/>
<dbReference type="Gene3D" id="3.30.70.330">
    <property type="match status" value="1"/>
</dbReference>
<dbReference type="InterPro" id="IPR035979">
    <property type="entry name" value="RBD_domain_sf"/>
</dbReference>
<organism evidence="2 3">
    <name type="scientific">Fasciolopsis buskii</name>
    <dbReference type="NCBI Taxonomy" id="27845"/>
    <lineage>
        <taxon>Eukaryota</taxon>
        <taxon>Metazoa</taxon>
        <taxon>Spiralia</taxon>
        <taxon>Lophotrochozoa</taxon>
        <taxon>Platyhelminthes</taxon>
        <taxon>Trematoda</taxon>
        <taxon>Digenea</taxon>
        <taxon>Plagiorchiida</taxon>
        <taxon>Echinostomata</taxon>
        <taxon>Echinostomatoidea</taxon>
        <taxon>Fasciolidae</taxon>
        <taxon>Fasciolopsis</taxon>
    </lineage>
</organism>
<gene>
    <name evidence="2" type="ORF">FBUS_11417</name>
</gene>
<dbReference type="AlphaFoldDB" id="A0A8E0RW10"/>
<protein>
    <submittedName>
        <fullName evidence="2">HIV Tat specific factor 1</fullName>
    </submittedName>
</protein>
<dbReference type="InterPro" id="IPR034393">
    <property type="entry name" value="TatSF1-like"/>
</dbReference>
<dbReference type="OrthoDB" id="10258585at2759"/>
<sequence>MVRELIRVQCAKCGTVKKITVHDANPLGVVTVTFSTPEEADTALGFLSGALFNYPGSGGARQLQVERWDGKTNYSVKEDKDEERSRITNWEEFLGGDGSSSDEDGTDLCDQGGRSSSVSPYLVASEDVPAAEGGDRHIDMVESRSDYWETLSPERVDTDDELKAGGSSGDETA</sequence>
<dbReference type="EMBL" id="LUCM01006811">
    <property type="protein sequence ID" value="KAA0190739.1"/>
    <property type="molecule type" value="Genomic_DNA"/>
</dbReference>
<feature type="compositionally biased region" description="Basic and acidic residues" evidence="1">
    <location>
        <begin position="133"/>
        <end position="156"/>
    </location>
</feature>
<reference evidence="2" key="1">
    <citation type="submission" date="2019-05" db="EMBL/GenBank/DDBJ databases">
        <title>Annotation for the trematode Fasciolopsis buski.</title>
        <authorList>
            <person name="Choi Y.-J."/>
        </authorList>
    </citation>
    <scope>NUCLEOTIDE SEQUENCE</scope>
    <source>
        <strain evidence="2">HT</strain>
        <tissue evidence="2">Whole worm</tissue>
    </source>
</reference>
<dbReference type="PANTHER" id="PTHR15608">
    <property type="entry name" value="SPLICING FACTOR U2AF-ASSOCIATED PROTEIN 2"/>
    <property type="match status" value="1"/>
</dbReference>
<name>A0A8E0RW10_9TREM</name>
<dbReference type="Proteomes" id="UP000728185">
    <property type="component" value="Unassembled WGS sequence"/>
</dbReference>
<feature type="compositionally biased region" description="Basic and acidic residues" evidence="1">
    <location>
        <begin position="74"/>
        <end position="86"/>
    </location>
</feature>
<accession>A0A8E0RW10</accession>
<dbReference type="InterPro" id="IPR012677">
    <property type="entry name" value="Nucleotide-bd_a/b_plait_sf"/>
</dbReference>
<dbReference type="GO" id="GO:0005684">
    <property type="term" value="C:U2-type spliceosomal complex"/>
    <property type="evidence" value="ECO:0007669"/>
    <property type="project" value="TreeGrafter"/>
</dbReference>
<dbReference type="GO" id="GO:0003723">
    <property type="term" value="F:RNA binding"/>
    <property type="evidence" value="ECO:0007669"/>
    <property type="project" value="TreeGrafter"/>
</dbReference>
<dbReference type="GO" id="GO:0005686">
    <property type="term" value="C:U2 snRNP"/>
    <property type="evidence" value="ECO:0007669"/>
    <property type="project" value="TreeGrafter"/>
</dbReference>
<evidence type="ECO:0000313" key="3">
    <source>
        <dbReference type="Proteomes" id="UP000728185"/>
    </source>
</evidence>
<comment type="caution">
    <text evidence="2">The sequence shown here is derived from an EMBL/GenBank/DDBJ whole genome shotgun (WGS) entry which is preliminary data.</text>
</comment>